<dbReference type="PROSITE" id="PS50071">
    <property type="entry name" value="HOMEOBOX_2"/>
    <property type="match status" value="1"/>
</dbReference>
<feature type="compositionally biased region" description="Low complexity" evidence="6">
    <location>
        <begin position="277"/>
        <end position="295"/>
    </location>
</feature>
<keyword evidence="9" id="KW-1185">Reference proteome</keyword>
<dbReference type="SUPFAM" id="SSF46689">
    <property type="entry name" value="Homeodomain-like"/>
    <property type="match status" value="1"/>
</dbReference>
<feature type="region of interest" description="Disordered" evidence="6">
    <location>
        <begin position="241"/>
        <end position="300"/>
    </location>
</feature>
<dbReference type="InterPro" id="IPR009057">
    <property type="entry name" value="Homeodomain-like_sf"/>
</dbReference>
<dbReference type="EnsemblMetazoa" id="RPRC005484.R32">
    <property type="protein sequence ID" value="RPRC005484.P32"/>
    <property type="gene ID" value="RPRC005484"/>
</dbReference>
<dbReference type="EMBL" id="ACPB03002862">
    <property type="status" value="NOT_ANNOTATED_CDS"/>
    <property type="molecule type" value="Genomic_DNA"/>
</dbReference>
<name>A0ABL0DRW1_RHOPR</name>
<evidence type="ECO:0000256" key="5">
    <source>
        <dbReference type="PROSITE-ProRule" id="PRU00108"/>
    </source>
</evidence>
<evidence type="ECO:0000313" key="9">
    <source>
        <dbReference type="Proteomes" id="UP000015103"/>
    </source>
</evidence>
<keyword evidence="4 5" id="KW-0539">Nucleus</keyword>
<evidence type="ECO:0000256" key="2">
    <source>
        <dbReference type="ARBA" id="ARBA00023125"/>
    </source>
</evidence>
<reference evidence="8" key="1">
    <citation type="submission" date="2025-05" db="UniProtKB">
        <authorList>
            <consortium name="EnsemblMetazoa"/>
        </authorList>
    </citation>
    <scope>IDENTIFICATION</scope>
</reference>
<dbReference type="Pfam" id="PF05920">
    <property type="entry name" value="Homeobox_KN"/>
    <property type="match status" value="1"/>
</dbReference>
<evidence type="ECO:0000313" key="8">
    <source>
        <dbReference type="EnsemblMetazoa" id="RPRC005484.P32"/>
    </source>
</evidence>
<evidence type="ECO:0000256" key="6">
    <source>
        <dbReference type="SAM" id="MobiDB-lite"/>
    </source>
</evidence>
<evidence type="ECO:0000259" key="7">
    <source>
        <dbReference type="PROSITE" id="PS50071"/>
    </source>
</evidence>
<accession>A0ABL0DRW1</accession>
<dbReference type="InterPro" id="IPR001356">
    <property type="entry name" value="HD"/>
</dbReference>
<organism evidence="8 9">
    <name type="scientific">Rhodnius prolixus</name>
    <name type="common">Triatomid bug</name>
    <dbReference type="NCBI Taxonomy" id="13249"/>
    <lineage>
        <taxon>Eukaryota</taxon>
        <taxon>Metazoa</taxon>
        <taxon>Ecdysozoa</taxon>
        <taxon>Arthropoda</taxon>
        <taxon>Hexapoda</taxon>
        <taxon>Insecta</taxon>
        <taxon>Pterygota</taxon>
        <taxon>Neoptera</taxon>
        <taxon>Paraneoptera</taxon>
        <taxon>Hemiptera</taxon>
        <taxon>Heteroptera</taxon>
        <taxon>Panheteroptera</taxon>
        <taxon>Cimicomorpha</taxon>
        <taxon>Reduviidae</taxon>
        <taxon>Triatominae</taxon>
        <taxon>Rhodnius</taxon>
    </lineage>
</organism>
<dbReference type="InterPro" id="IPR008422">
    <property type="entry name" value="KN_HD"/>
</dbReference>
<evidence type="ECO:0000256" key="4">
    <source>
        <dbReference type="ARBA" id="ARBA00023242"/>
    </source>
</evidence>
<dbReference type="SMART" id="SM00389">
    <property type="entry name" value="HOX"/>
    <property type="match status" value="1"/>
</dbReference>
<dbReference type="PANTHER" id="PTHR11850">
    <property type="entry name" value="HOMEOBOX PROTEIN TRANSCRIPTION FACTORS"/>
    <property type="match status" value="1"/>
</dbReference>
<comment type="subcellular location">
    <subcellularLocation>
        <location evidence="1 5">Nucleus</location>
    </subcellularLocation>
</comment>
<keyword evidence="2 5" id="KW-0238">DNA-binding</keyword>
<evidence type="ECO:0000256" key="3">
    <source>
        <dbReference type="ARBA" id="ARBA00023155"/>
    </source>
</evidence>
<dbReference type="CDD" id="cd00086">
    <property type="entry name" value="homeodomain"/>
    <property type="match status" value="1"/>
</dbReference>
<sequence length="325" mass="37008">MRPNHMPPASHRNFEMQSGFIRYYNSNRSKKFSLKPNLSNIKSKENYLPKKGTYQNENNVVDINNEAIIKNNKLSASTGSGCEQTSGALLDYNNLHLQPGKHQNYDPMSGSENSWSDMEGETPALSSNGRLTVNNMGSARIRKKRGNLPDESVRVLKRWLFDHRYNAYPSDIEKSMLSREANLTLLQVCNWFINARRRILPQMIREDGQDPRQYTRRGKHTLASRVTPLQTEYNQKYLEAEQDLSTSEDSVDKNENDIDSTNGIISDHHAEAEIVVSPYERSPSSSQSECSNSDNSDSDPYRCLRVLVEAAMVMRQQELEPGGNL</sequence>
<dbReference type="Proteomes" id="UP000015103">
    <property type="component" value="Unassembled WGS sequence"/>
</dbReference>
<protein>
    <submittedName>
        <fullName evidence="8">Homeobox domain-containing protein</fullName>
    </submittedName>
</protein>
<dbReference type="InterPro" id="IPR050224">
    <property type="entry name" value="TALE_homeobox"/>
</dbReference>
<dbReference type="RefSeq" id="XP_073994655.1">
    <property type="nucleotide sequence ID" value="XM_074138554.1"/>
</dbReference>
<dbReference type="Gene3D" id="1.10.10.60">
    <property type="entry name" value="Homeodomain-like"/>
    <property type="match status" value="1"/>
</dbReference>
<evidence type="ECO:0000256" key="1">
    <source>
        <dbReference type="ARBA" id="ARBA00004123"/>
    </source>
</evidence>
<feature type="DNA-binding region" description="Homeobox" evidence="5">
    <location>
        <begin position="141"/>
        <end position="203"/>
    </location>
</feature>
<keyword evidence="3 5" id="KW-0371">Homeobox</keyword>
<feature type="region of interest" description="Disordered" evidence="6">
    <location>
        <begin position="102"/>
        <end position="132"/>
    </location>
</feature>
<dbReference type="GeneID" id="141459447"/>
<proteinExistence type="predicted"/>
<feature type="domain" description="Homeobox" evidence="7">
    <location>
        <begin position="139"/>
        <end position="202"/>
    </location>
</feature>